<protein>
    <submittedName>
        <fullName evidence="2">ATP synthase subunit alpha</fullName>
        <ecNumber evidence="2">3.6.3.14</ecNumber>
    </submittedName>
</protein>
<accession>A0A4V6KL20</accession>
<evidence type="ECO:0000313" key="2">
    <source>
        <dbReference type="EMBL" id="VTR20068.1"/>
    </source>
</evidence>
<reference evidence="2" key="1">
    <citation type="submission" date="2019-05" db="EMBL/GenBank/DDBJ databases">
        <authorList>
            <consortium name="Pathogen Informatics"/>
        </authorList>
    </citation>
    <scope>NUCLEOTIDE SEQUENCE [LARGE SCALE GENOMIC DNA]</scope>
    <source>
        <strain evidence="2">NCTC12965</strain>
    </source>
</reference>
<proteinExistence type="predicted"/>
<feature type="domain" description="ATP synthase alpha subunit C-terminal" evidence="1">
    <location>
        <begin position="9"/>
        <end position="72"/>
    </location>
</feature>
<dbReference type="GO" id="GO:0016787">
    <property type="term" value="F:hydrolase activity"/>
    <property type="evidence" value="ECO:0007669"/>
    <property type="project" value="UniProtKB-KW"/>
</dbReference>
<name>A0A4V6KL20_SERFO</name>
<keyword evidence="2" id="KW-0378">Hydrolase</keyword>
<sequence length="78" mass="8801">MRRCPSHNSLWCCFAAERGYLNDVEVAKVVSFEAALVAFADREHAELLNHINQTGAYNDEIEGKLKGILDTFKATQSW</sequence>
<dbReference type="InterPro" id="IPR038376">
    <property type="entry name" value="ATP_synth_asu_C_sf"/>
</dbReference>
<dbReference type="AlphaFoldDB" id="A0A4V6KL20"/>
<dbReference type="GO" id="GO:0015986">
    <property type="term" value="P:proton motive force-driven ATP synthesis"/>
    <property type="evidence" value="ECO:0007669"/>
    <property type="project" value="InterPro"/>
</dbReference>
<gene>
    <name evidence="2" type="primary">atpA_4</name>
    <name evidence="2" type="ORF">NCTC12965_00936</name>
</gene>
<dbReference type="EC" id="3.6.3.14" evidence="2"/>
<evidence type="ECO:0000259" key="1">
    <source>
        <dbReference type="Pfam" id="PF00306"/>
    </source>
</evidence>
<organism evidence="2">
    <name type="scientific">Serratia fonticola</name>
    <dbReference type="NCBI Taxonomy" id="47917"/>
    <lineage>
        <taxon>Bacteria</taxon>
        <taxon>Pseudomonadati</taxon>
        <taxon>Pseudomonadota</taxon>
        <taxon>Gammaproteobacteria</taxon>
        <taxon>Enterobacterales</taxon>
        <taxon>Yersiniaceae</taxon>
        <taxon>Serratia</taxon>
    </lineage>
</organism>
<dbReference type="SUPFAM" id="SSF47917">
    <property type="entry name" value="C-terminal domain of alpha and beta subunits of F1 ATP synthase"/>
    <property type="match status" value="1"/>
</dbReference>
<dbReference type="Pfam" id="PF00306">
    <property type="entry name" value="ATP-synt_ab_C"/>
    <property type="match status" value="1"/>
</dbReference>
<dbReference type="InterPro" id="IPR000793">
    <property type="entry name" value="ATP_synth_asu_C"/>
</dbReference>
<dbReference type="EMBL" id="CABEEZ010000020">
    <property type="protein sequence ID" value="VTR20068.1"/>
    <property type="molecule type" value="Genomic_DNA"/>
</dbReference>
<dbReference type="Gene3D" id="1.20.150.20">
    <property type="entry name" value="ATP synthase alpha/beta chain, C-terminal domain"/>
    <property type="match status" value="1"/>
</dbReference>